<evidence type="ECO:0000313" key="3">
    <source>
        <dbReference type="EMBL" id="MCF2496677.1"/>
    </source>
</evidence>
<dbReference type="InterPro" id="IPR013538">
    <property type="entry name" value="ASHA1/2-like_C"/>
</dbReference>
<organism evidence="3 4">
    <name type="scientific">Dyadobacter chenhuakuii</name>
    <dbReference type="NCBI Taxonomy" id="2909339"/>
    <lineage>
        <taxon>Bacteria</taxon>
        <taxon>Pseudomonadati</taxon>
        <taxon>Bacteroidota</taxon>
        <taxon>Cytophagia</taxon>
        <taxon>Cytophagales</taxon>
        <taxon>Spirosomataceae</taxon>
        <taxon>Dyadobacter</taxon>
    </lineage>
</organism>
<dbReference type="Pfam" id="PF08327">
    <property type="entry name" value="AHSA1"/>
    <property type="match status" value="1"/>
</dbReference>
<dbReference type="SUPFAM" id="SSF55961">
    <property type="entry name" value="Bet v1-like"/>
    <property type="match status" value="1"/>
</dbReference>
<sequence length="156" mass="17375">MTQSSFVTNSIAINGPATAVWNVLVSPEKTKQYMFGCEAISDWNPGSELLWKGQADGKEVTFVRGYVICVEPEKHLEYTTFDPNDTSIQDIPENYLQVTYDLKEENGQTVLTASQGDFSKVAKGGERYQEVYNGGVGWTPMLQKIKELVESGTVHK</sequence>
<dbReference type="Proteomes" id="UP001139411">
    <property type="component" value="Unassembled WGS sequence"/>
</dbReference>
<feature type="domain" description="Activator of Hsp90 ATPase homologue 1/2-like C-terminal" evidence="2">
    <location>
        <begin position="16"/>
        <end position="150"/>
    </location>
</feature>
<evidence type="ECO:0000259" key="2">
    <source>
        <dbReference type="Pfam" id="PF08327"/>
    </source>
</evidence>
<evidence type="ECO:0000313" key="4">
    <source>
        <dbReference type="Proteomes" id="UP001139411"/>
    </source>
</evidence>
<dbReference type="InterPro" id="IPR023393">
    <property type="entry name" value="START-like_dom_sf"/>
</dbReference>
<dbReference type="Gene3D" id="3.30.530.20">
    <property type="match status" value="1"/>
</dbReference>
<gene>
    <name evidence="3" type="ORF">L0661_00055</name>
</gene>
<evidence type="ECO:0000256" key="1">
    <source>
        <dbReference type="ARBA" id="ARBA00006817"/>
    </source>
</evidence>
<dbReference type="AlphaFoldDB" id="A0A9X1QA04"/>
<reference evidence="3" key="1">
    <citation type="submission" date="2022-01" db="EMBL/GenBank/DDBJ databases">
        <title>Novel species in genus Dyadobacter.</title>
        <authorList>
            <person name="Ma C."/>
        </authorList>
    </citation>
    <scope>NUCLEOTIDE SEQUENCE</scope>
    <source>
        <strain evidence="3">CY357</strain>
    </source>
</reference>
<dbReference type="EMBL" id="JAKFFV010000001">
    <property type="protein sequence ID" value="MCF2496677.1"/>
    <property type="molecule type" value="Genomic_DNA"/>
</dbReference>
<accession>A0A9X1QA04</accession>
<dbReference type="RefSeq" id="WP_235176337.1">
    <property type="nucleotide sequence ID" value="NZ_JAKFFV010000001.1"/>
</dbReference>
<comment type="similarity">
    <text evidence="1">Belongs to the AHA1 family.</text>
</comment>
<name>A0A9X1QA04_9BACT</name>
<proteinExistence type="inferred from homology"/>
<comment type="caution">
    <text evidence="3">The sequence shown here is derived from an EMBL/GenBank/DDBJ whole genome shotgun (WGS) entry which is preliminary data.</text>
</comment>
<protein>
    <submittedName>
        <fullName evidence="3">SRPBCC domain-containing protein</fullName>
    </submittedName>
</protein>